<evidence type="ECO:0000256" key="6">
    <source>
        <dbReference type="ARBA" id="ARBA00023136"/>
    </source>
</evidence>
<dbReference type="GeneTree" id="ENSGT00940000156258"/>
<dbReference type="OrthoDB" id="10251136at2759"/>
<keyword evidence="5 10" id="KW-0067">ATP-binding</keyword>
<name>A0A8C6V990_NAJNA</name>
<evidence type="ECO:0000256" key="11">
    <source>
        <dbReference type="SAM" id="MobiDB-lite"/>
    </source>
</evidence>
<gene>
    <name evidence="10 15" type="primary">SPAST</name>
    <name evidence="10" type="synonym">SPG4</name>
</gene>
<keyword evidence="6 10" id="KW-0472">Membrane</keyword>
<dbReference type="InterPro" id="IPR003959">
    <property type="entry name" value="ATPase_AAA_core"/>
</dbReference>
<proteinExistence type="inferred from homology"/>
<dbReference type="InterPro" id="IPR003960">
    <property type="entry name" value="ATPase_AAA_CS"/>
</dbReference>
<comment type="subcellular location">
    <subcellularLocation>
        <location evidence="10">Membrane</location>
        <topology evidence="10">Peripheral membrane protein</topology>
    </subcellularLocation>
    <subcellularLocation>
        <location evidence="10">Cytoplasm</location>
        <location evidence="10">Cytoskeleton</location>
        <location evidence="10">Microtubule organizing center</location>
        <location evidence="10">Centrosome</location>
    </subcellularLocation>
    <subcellularLocation>
        <location evidence="10">Cytoplasm</location>
        <location evidence="10">Cytoskeleton</location>
    </subcellularLocation>
    <subcellularLocation>
        <location evidence="10">Cytoplasm</location>
        <location evidence="10">Perinuclear region</location>
    </subcellularLocation>
    <subcellularLocation>
        <location evidence="10">Nucleus</location>
    </subcellularLocation>
    <text evidence="10">Forms an intramembrane hairpin-like structure in the membrane.</text>
</comment>
<dbReference type="InterPro" id="IPR017179">
    <property type="entry name" value="Spastin"/>
</dbReference>
<feature type="intramembrane region" description="Helical" evidence="10">
    <location>
        <begin position="59"/>
        <end position="79"/>
    </location>
</feature>
<evidence type="ECO:0000259" key="14">
    <source>
        <dbReference type="SMART" id="SM00745"/>
    </source>
</evidence>
<dbReference type="EC" id="5.6.1.1" evidence="10"/>
<keyword evidence="10" id="KW-0131">Cell cycle</keyword>
<organism evidence="15 16">
    <name type="scientific">Naja naja</name>
    <name type="common">Indian cobra</name>
    <dbReference type="NCBI Taxonomy" id="35670"/>
    <lineage>
        <taxon>Eukaryota</taxon>
        <taxon>Metazoa</taxon>
        <taxon>Chordata</taxon>
        <taxon>Craniata</taxon>
        <taxon>Vertebrata</taxon>
        <taxon>Euteleostomi</taxon>
        <taxon>Lepidosauria</taxon>
        <taxon>Squamata</taxon>
        <taxon>Bifurcata</taxon>
        <taxon>Unidentata</taxon>
        <taxon>Episquamata</taxon>
        <taxon>Toxicofera</taxon>
        <taxon>Serpentes</taxon>
        <taxon>Colubroidea</taxon>
        <taxon>Elapidae</taxon>
        <taxon>Elapinae</taxon>
        <taxon>Naja</taxon>
    </lineage>
</organism>
<comment type="subunit">
    <text evidence="10">Homohexamer. The homohexamer is stabilized by ATP-binding. The homohexamer may adopt a ring conformation through which microtubules pass prior to being severed. Interacts with microtubules.</text>
</comment>
<keyword evidence="10" id="KW-0217">Developmental protein</keyword>
<feature type="binding site" evidence="10">
    <location>
        <begin position="341"/>
        <end position="348"/>
    </location>
    <ligand>
        <name>ATP</name>
        <dbReference type="ChEBI" id="CHEBI:30616"/>
    </ligand>
</feature>
<dbReference type="SMART" id="SM00382">
    <property type="entry name" value="AAA"/>
    <property type="match status" value="1"/>
</dbReference>
<comment type="similarity">
    <text evidence="10">Belongs to the AAA ATPase family. Spastin subfamily.</text>
</comment>
<dbReference type="Gene3D" id="1.20.58.80">
    <property type="entry name" value="Phosphotransferase system, lactose/cellobiose-type IIA subunit"/>
    <property type="match status" value="1"/>
</dbReference>
<dbReference type="GO" id="GO:0051013">
    <property type="term" value="P:microtubule severing"/>
    <property type="evidence" value="ECO:0007669"/>
    <property type="project" value="UniProtKB-UniRule"/>
</dbReference>
<dbReference type="GO" id="GO:0005819">
    <property type="term" value="C:spindle"/>
    <property type="evidence" value="ECO:0007669"/>
    <property type="project" value="UniProtKB-UniRule"/>
</dbReference>
<dbReference type="InterPro" id="IPR007330">
    <property type="entry name" value="MIT_dom"/>
</dbReference>
<feature type="compositionally biased region" description="Low complexity" evidence="11">
    <location>
        <begin position="14"/>
        <end position="33"/>
    </location>
</feature>
<keyword evidence="3 10" id="KW-0493">Microtubule</keyword>
<sequence>MNSPGGRGKKKGLSASSSPTRAAGASRASAADPAPAPHRQQAAVASPHKRNLYYFSYPLFAVFALLRFLAFQLGLLFAWLCERLSRGGALMAAAKGTSRAGDAPESVRTCHKRAFECISTALRIDEDEAGQKEQAVEWYRKGIEELEKGIAILVIGQEKMQAVKQIPKLQMEVRSDNTNLVYRNGHLQSENGTIPKKKDPLSHSSNSLPRSKSVAKAGSGGFSGHQRTPSYTGVSNFSAPRVPSAATQKAIPKNNRTTKPSTPSTAVRKKKDTKIFKNVDSNLANLILNEIVDSGPSVNFDDIAGQELAKQALQEIVILPSLRPELFTGLRAPARGLLLFGPPGNGKTMLAKAVAAESNSTFFNISAASLTSKYVGEGEKLVRALFAVARELQPSIIFIDEVDSLLCERREGEHDASRRLKTEFLIEFDGVQSSGEDRILVMGATNRPQELDDAVLRRFTKRVYVSLPNEETRLLLLKNLLSKQGNPLTQKELAQLARMTDGYSGSDLTALAKDAALGPIRELKPEQVKNMSASEMRNIRLSDFNESLKKIKCSLSPQTLEAYIRWNKAFGDTTV</sequence>
<dbReference type="PANTHER" id="PTHR23074:SF86">
    <property type="entry name" value="SPASTIN"/>
    <property type="match status" value="1"/>
</dbReference>
<feature type="domain" description="MIT" evidence="14">
    <location>
        <begin position="107"/>
        <end position="186"/>
    </location>
</feature>
<dbReference type="Pfam" id="PF17862">
    <property type="entry name" value="AAA_lid_3"/>
    <property type="match status" value="1"/>
</dbReference>
<keyword evidence="10" id="KW-0221">Differentiation</keyword>
<dbReference type="SUPFAM" id="SSF52540">
    <property type="entry name" value="P-loop containing nucleoside triphosphate hydrolases"/>
    <property type="match status" value="1"/>
</dbReference>
<keyword evidence="16" id="KW-1185">Reference proteome</keyword>
<dbReference type="InterPro" id="IPR003593">
    <property type="entry name" value="AAA+_ATPase"/>
</dbReference>
<evidence type="ECO:0000313" key="16">
    <source>
        <dbReference type="Proteomes" id="UP000694559"/>
    </source>
</evidence>
<feature type="topological domain" description="Cytoplasmic" evidence="10">
    <location>
        <begin position="1"/>
        <end position="58"/>
    </location>
</feature>
<keyword evidence="10" id="KW-0524">Neurogenesis</keyword>
<feature type="topological domain" description="Cytoplasmic" evidence="10">
    <location>
        <begin position="80"/>
        <end position="575"/>
    </location>
</feature>
<keyword evidence="8 10" id="KW-0413">Isomerase</keyword>
<dbReference type="PANTHER" id="PTHR23074">
    <property type="entry name" value="AAA DOMAIN-CONTAINING"/>
    <property type="match status" value="1"/>
</dbReference>
<dbReference type="Pfam" id="PF00004">
    <property type="entry name" value="AAA"/>
    <property type="match status" value="1"/>
</dbReference>
<dbReference type="CDD" id="cd19524">
    <property type="entry name" value="RecA-like_spastin"/>
    <property type="match status" value="1"/>
</dbReference>
<dbReference type="GO" id="GO:0016887">
    <property type="term" value="F:ATP hydrolysis activity"/>
    <property type="evidence" value="ECO:0007669"/>
    <property type="project" value="InterPro"/>
</dbReference>
<keyword evidence="10" id="KW-0539">Nucleus</keyword>
<dbReference type="Proteomes" id="UP000694559">
    <property type="component" value="Unplaced"/>
</dbReference>
<dbReference type="GO" id="GO:0048471">
    <property type="term" value="C:perinuclear region of cytoplasm"/>
    <property type="evidence" value="ECO:0007669"/>
    <property type="project" value="UniProtKB-SubCell"/>
</dbReference>
<comment type="catalytic activity">
    <reaction evidence="9 10">
        <text>n ATP + n H2O + a microtubule = n ADP + n phosphate + (n+1) alpha/beta tubulin heterodimers.</text>
        <dbReference type="EC" id="5.6.1.1"/>
    </reaction>
</comment>
<evidence type="ECO:0000313" key="15">
    <source>
        <dbReference type="Ensembl" id="ENSNNAP00000000806.1"/>
    </source>
</evidence>
<dbReference type="FunFam" id="1.10.8.60:FF:000036">
    <property type="entry name" value="Spastin"/>
    <property type="match status" value="1"/>
</dbReference>
<keyword evidence="12" id="KW-1133">Transmembrane helix</keyword>
<dbReference type="GO" id="GO:0006888">
    <property type="term" value="P:endoplasmic reticulum to Golgi vesicle-mediated transport"/>
    <property type="evidence" value="ECO:0007669"/>
    <property type="project" value="UniProtKB-UniRule"/>
</dbReference>
<evidence type="ECO:0000256" key="8">
    <source>
        <dbReference type="ARBA" id="ARBA00023235"/>
    </source>
</evidence>
<evidence type="ECO:0000256" key="12">
    <source>
        <dbReference type="SAM" id="Phobius"/>
    </source>
</evidence>
<evidence type="ECO:0000259" key="13">
    <source>
        <dbReference type="SMART" id="SM00382"/>
    </source>
</evidence>
<reference evidence="15" key="2">
    <citation type="submission" date="2025-09" db="UniProtKB">
        <authorList>
            <consortium name="Ensembl"/>
        </authorList>
    </citation>
    <scope>IDENTIFICATION</scope>
</reference>
<keyword evidence="4 10" id="KW-0547">Nucleotide-binding</keyword>
<dbReference type="Ensembl" id="ENSNNAT00000000850.1">
    <property type="protein sequence ID" value="ENSNNAP00000000806.1"/>
    <property type="gene ID" value="ENSNNAG00000000560.1"/>
</dbReference>
<reference evidence="15" key="1">
    <citation type="submission" date="2025-08" db="UniProtKB">
        <authorList>
            <consortium name="Ensembl"/>
        </authorList>
    </citation>
    <scope>IDENTIFICATION</scope>
</reference>
<evidence type="ECO:0000256" key="4">
    <source>
        <dbReference type="ARBA" id="ARBA00022741"/>
    </source>
</evidence>
<keyword evidence="2 10" id="KW-0132">Cell division</keyword>
<dbReference type="PROSITE" id="PS00674">
    <property type="entry name" value="AAA"/>
    <property type="match status" value="1"/>
</dbReference>
<accession>A0A8C6V990</accession>
<feature type="compositionally biased region" description="Polar residues" evidence="11">
    <location>
        <begin position="183"/>
        <end position="192"/>
    </location>
</feature>
<dbReference type="InterPro" id="IPR027417">
    <property type="entry name" value="P-loop_NTPase"/>
</dbReference>
<keyword evidence="7 10" id="KW-0206">Cytoskeleton</keyword>
<dbReference type="InterPro" id="IPR050304">
    <property type="entry name" value="MT-severing_AAA_ATPase"/>
</dbReference>
<evidence type="ECO:0000256" key="7">
    <source>
        <dbReference type="ARBA" id="ARBA00023212"/>
    </source>
</evidence>
<dbReference type="HAMAP" id="MF_03021">
    <property type="entry name" value="Spastin"/>
    <property type="match status" value="1"/>
</dbReference>
<evidence type="ECO:0000256" key="2">
    <source>
        <dbReference type="ARBA" id="ARBA00022618"/>
    </source>
</evidence>
<dbReference type="Gene3D" id="1.10.8.60">
    <property type="match status" value="1"/>
</dbReference>
<dbReference type="GO" id="GO:0032506">
    <property type="term" value="P:cytokinetic process"/>
    <property type="evidence" value="ECO:0007669"/>
    <property type="project" value="UniProtKB-UniRule"/>
</dbReference>
<dbReference type="FunFam" id="3.40.50.300:FF:000093">
    <property type="entry name" value="Fidgetin-like 1"/>
    <property type="match status" value="1"/>
</dbReference>
<dbReference type="GO" id="GO:0007409">
    <property type="term" value="P:axonogenesis"/>
    <property type="evidence" value="ECO:0007669"/>
    <property type="project" value="UniProtKB-UniRule"/>
</dbReference>
<dbReference type="GO" id="GO:0005813">
    <property type="term" value="C:centrosome"/>
    <property type="evidence" value="ECO:0007669"/>
    <property type="project" value="UniProtKB-SubCell"/>
</dbReference>
<feature type="compositionally biased region" description="Polar residues" evidence="11">
    <location>
        <begin position="254"/>
        <end position="265"/>
    </location>
</feature>
<keyword evidence="1 10" id="KW-0963">Cytoplasm</keyword>
<dbReference type="GO" id="GO:0008568">
    <property type="term" value="F:microtubule severing ATPase activity"/>
    <property type="evidence" value="ECO:0007669"/>
    <property type="project" value="UniProtKB-UniRule"/>
</dbReference>
<dbReference type="GO" id="GO:0005874">
    <property type="term" value="C:microtubule"/>
    <property type="evidence" value="ECO:0007669"/>
    <property type="project" value="UniProtKB-UniRule"/>
</dbReference>
<comment type="function">
    <text evidence="10">ATP-dependent microtubule severing protein that specifically recognizes and cuts microtubules that are polyglutamylated. Preferentially recognizes and acts on microtubules decorated with short polyglutamate tails: severing activity increases as the number of glutamates per tubulin rises from one to eight, but decreases beyond this glutamylation threshold. Microtubule severing promotes reorganization of cellular microtubule arrays and the release of microtubules from the centrosome following nucleation. Required for membrane traffic from the endoplasmic reticulum (ER) to the Golgi and for completion of the abscission stage of cytokinesis. Also plays a role in axon growth and the formation of axonal branches.</text>
</comment>
<dbReference type="GO" id="GO:0031117">
    <property type="term" value="P:positive regulation of microtubule depolymerization"/>
    <property type="evidence" value="ECO:0007669"/>
    <property type="project" value="UniProtKB-UniRule"/>
</dbReference>
<evidence type="ECO:0000256" key="10">
    <source>
        <dbReference type="HAMAP-Rule" id="MF_03021"/>
    </source>
</evidence>
<feature type="region of interest" description="Disordered" evidence="11">
    <location>
        <begin position="183"/>
        <end position="270"/>
    </location>
</feature>
<dbReference type="GO" id="GO:0005634">
    <property type="term" value="C:nucleus"/>
    <property type="evidence" value="ECO:0007669"/>
    <property type="project" value="UniProtKB-SubCell"/>
</dbReference>
<dbReference type="GO" id="GO:0016020">
    <property type="term" value="C:membrane"/>
    <property type="evidence" value="ECO:0007669"/>
    <property type="project" value="UniProtKB-SubCell"/>
</dbReference>
<dbReference type="AlphaFoldDB" id="A0A8C6V990"/>
<evidence type="ECO:0000256" key="9">
    <source>
        <dbReference type="ARBA" id="ARBA00036378"/>
    </source>
</evidence>
<dbReference type="SMART" id="SM00745">
    <property type="entry name" value="MIT"/>
    <property type="match status" value="1"/>
</dbReference>
<feature type="domain" description="AAA+ ATPase" evidence="13">
    <location>
        <begin position="333"/>
        <end position="469"/>
    </location>
</feature>
<evidence type="ECO:0000256" key="1">
    <source>
        <dbReference type="ARBA" id="ARBA00022490"/>
    </source>
</evidence>
<feature type="transmembrane region" description="Helical" evidence="12">
    <location>
        <begin position="59"/>
        <end position="80"/>
    </location>
</feature>
<dbReference type="GO" id="GO:0008017">
    <property type="term" value="F:microtubule binding"/>
    <property type="evidence" value="ECO:0007669"/>
    <property type="project" value="UniProtKB-UniRule"/>
</dbReference>
<dbReference type="Gene3D" id="3.40.50.300">
    <property type="entry name" value="P-loop containing nucleotide triphosphate hydrolases"/>
    <property type="match status" value="1"/>
</dbReference>
<dbReference type="InterPro" id="IPR041569">
    <property type="entry name" value="AAA_lid_3"/>
</dbReference>
<keyword evidence="12" id="KW-0812">Transmembrane</keyword>
<feature type="region of interest" description="Disordered" evidence="11">
    <location>
        <begin position="1"/>
        <end position="42"/>
    </location>
</feature>
<evidence type="ECO:0000256" key="5">
    <source>
        <dbReference type="ARBA" id="ARBA00022840"/>
    </source>
</evidence>
<protein>
    <recommendedName>
        <fullName evidence="10">Spastin</fullName>
        <ecNumber evidence="10">5.6.1.1</ecNumber>
    </recommendedName>
</protein>
<evidence type="ECO:0000256" key="3">
    <source>
        <dbReference type="ARBA" id="ARBA00022701"/>
    </source>
</evidence>
<feature type="compositionally biased region" description="Polar residues" evidence="11">
    <location>
        <begin position="225"/>
        <end position="238"/>
    </location>
</feature>
<dbReference type="GO" id="GO:0005524">
    <property type="term" value="F:ATP binding"/>
    <property type="evidence" value="ECO:0007669"/>
    <property type="project" value="UniProtKB-UniRule"/>
</dbReference>
<dbReference type="GO" id="GO:0034214">
    <property type="term" value="P:protein hexamerization"/>
    <property type="evidence" value="ECO:0007669"/>
    <property type="project" value="UniProtKB-UniRule"/>
</dbReference>